<dbReference type="PATRIC" id="fig|1123501.6.peg.3065"/>
<dbReference type="AlphaFoldDB" id="A0A0D0Q8H4"/>
<dbReference type="Pfam" id="PF13778">
    <property type="entry name" value="DUF4174"/>
    <property type="match status" value="1"/>
</dbReference>
<reference evidence="4 5" key="1">
    <citation type="submission" date="2013-01" db="EMBL/GenBank/DDBJ databases">
        <authorList>
            <person name="Fiebig A."/>
            <person name="Goeker M."/>
            <person name="Klenk H.-P.P."/>
        </authorList>
    </citation>
    <scope>NUCLEOTIDE SEQUENCE [LARGE SCALE GENOMIC DNA]</scope>
    <source>
        <strain evidence="4 5">DSM 24838</strain>
    </source>
</reference>
<feature type="domain" description="DUF4174" evidence="3">
    <location>
        <begin position="57"/>
        <end position="158"/>
    </location>
</feature>
<dbReference type="EMBL" id="AONG01000013">
    <property type="protein sequence ID" value="KIQ68677.1"/>
    <property type="molecule type" value="Genomic_DNA"/>
</dbReference>
<feature type="signal peptide" evidence="2">
    <location>
        <begin position="1"/>
        <end position="19"/>
    </location>
</feature>
<evidence type="ECO:0000259" key="3">
    <source>
        <dbReference type="Pfam" id="PF13778"/>
    </source>
</evidence>
<evidence type="ECO:0000256" key="2">
    <source>
        <dbReference type="SAM" id="SignalP"/>
    </source>
</evidence>
<feature type="chain" id="PRO_5002219001" description="DUF4174 domain-containing protein" evidence="2">
    <location>
        <begin position="20"/>
        <end position="163"/>
    </location>
</feature>
<comment type="caution">
    <text evidence="4">The sequence shown here is derived from an EMBL/GenBank/DDBJ whole genome shotgun (WGS) entry which is preliminary data.</text>
</comment>
<keyword evidence="1 2" id="KW-0732">Signal</keyword>
<dbReference type="RefSeq" id="WP_018303820.1">
    <property type="nucleotide sequence ID" value="NZ_KB902310.1"/>
</dbReference>
<dbReference type="eggNOG" id="ENOG5032S56">
    <property type="taxonomic scope" value="Bacteria"/>
</dbReference>
<sequence>MKSLALSLALSLSALPLAAQEVASTETPAATVGQELTAVERWQADPAQVFDAADIELDDFLFLARPVVVFADTPNDPRYIRQMEYLLERVDDLVYRDVVIVADTDPGGGSDARTRLRPRGFMLVVMSEDGRVAQRKPEPWDVREIGRAIDKMPLRQRELREGR</sequence>
<gene>
    <name evidence="4" type="ORF">Wenmar_02948</name>
</gene>
<proteinExistence type="predicted"/>
<evidence type="ECO:0000256" key="1">
    <source>
        <dbReference type="ARBA" id="ARBA00022729"/>
    </source>
</evidence>
<organism evidence="4 5">
    <name type="scientific">Wenxinia marina DSM 24838</name>
    <dbReference type="NCBI Taxonomy" id="1123501"/>
    <lineage>
        <taxon>Bacteria</taxon>
        <taxon>Pseudomonadati</taxon>
        <taxon>Pseudomonadota</taxon>
        <taxon>Alphaproteobacteria</taxon>
        <taxon>Rhodobacterales</taxon>
        <taxon>Roseobacteraceae</taxon>
        <taxon>Wenxinia</taxon>
    </lineage>
</organism>
<accession>A0A0D0Q8H4</accession>
<dbReference type="Proteomes" id="UP000035100">
    <property type="component" value="Unassembled WGS sequence"/>
</dbReference>
<dbReference type="STRING" id="1123501.Wenmar_02948"/>
<evidence type="ECO:0000313" key="5">
    <source>
        <dbReference type="Proteomes" id="UP000035100"/>
    </source>
</evidence>
<protein>
    <recommendedName>
        <fullName evidence="3">DUF4174 domain-containing protein</fullName>
    </recommendedName>
</protein>
<evidence type="ECO:0000313" key="4">
    <source>
        <dbReference type="EMBL" id="KIQ68677.1"/>
    </source>
</evidence>
<dbReference type="InterPro" id="IPR025232">
    <property type="entry name" value="DUF4174"/>
</dbReference>
<dbReference type="OrthoDB" id="7362103at2"/>
<keyword evidence="5" id="KW-1185">Reference proteome</keyword>
<name>A0A0D0Q8H4_9RHOB</name>